<protein>
    <submittedName>
        <fullName evidence="2">Uncharacterized protein</fullName>
    </submittedName>
</protein>
<evidence type="ECO:0000313" key="2">
    <source>
        <dbReference type="EMBL" id="OSX75964.1"/>
    </source>
</evidence>
<evidence type="ECO:0000256" key="1">
    <source>
        <dbReference type="SAM" id="MobiDB-lite"/>
    </source>
</evidence>
<proteinExistence type="predicted"/>
<feature type="compositionally biased region" description="Basic residues" evidence="1">
    <location>
        <begin position="93"/>
        <end position="106"/>
    </location>
</feature>
<feature type="region of interest" description="Disordered" evidence="1">
    <location>
        <begin position="42"/>
        <end position="128"/>
    </location>
</feature>
<gene>
    <name evidence="2" type="ORF">BU14_0215s0025</name>
</gene>
<evidence type="ECO:0000313" key="3">
    <source>
        <dbReference type="Proteomes" id="UP000218209"/>
    </source>
</evidence>
<reference evidence="2 3" key="1">
    <citation type="submission" date="2017-03" db="EMBL/GenBank/DDBJ databases">
        <title>WGS assembly of Porphyra umbilicalis.</title>
        <authorList>
            <person name="Brawley S.H."/>
            <person name="Blouin N.A."/>
            <person name="Ficko-Blean E."/>
            <person name="Wheeler G.L."/>
            <person name="Lohr M."/>
            <person name="Goodson H.V."/>
            <person name="Jenkins J.W."/>
            <person name="Blaby-Haas C.E."/>
            <person name="Helliwell K.E."/>
            <person name="Chan C."/>
            <person name="Marriage T."/>
            <person name="Bhattacharya D."/>
            <person name="Klein A.S."/>
            <person name="Badis Y."/>
            <person name="Brodie J."/>
            <person name="Cao Y."/>
            <person name="Collen J."/>
            <person name="Dittami S.M."/>
            <person name="Gachon C.M."/>
            <person name="Green B.R."/>
            <person name="Karpowicz S."/>
            <person name="Kim J.W."/>
            <person name="Kudahl U."/>
            <person name="Lin S."/>
            <person name="Michel G."/>
            <person name="Mittag M."/>
            <person name="Olson B.J."/>
            <person name="Pangilinan J."/>
            <person name="Peng Y."/>
            <person name="Qiu H."/>
            <person name="Shu S."/>
            <person name="Singer J.T."/>
            <person name="Smith A.G."/>
            <person name="Sprecher B.N."/>
            <person name="Wagner V."/>
            <person name="Wang W."/>
            <person name="Wang Z.-Y."/>
            <person name="Yan J."/>
            <person name="Yarish C."/>
            <person name="Zoeuner-Riek S."/>
            <person name="Zhuang Y."/>
            <person name="Zou Y."/>
            <person name="Lindquist E.A."/>
            <person name="Grimwood J."/>
            <person name="Barry K."/>
            <person name="Rokhsar D.S."/>
            <person name="Schmutz J."/>
            <person name="Stiller J.W."/>
            <person name="Grossman A.R."/>
            <person name="Prochnik S.E."/>
        </authorList>
    </citation>
    <scope>NUCLEOTIDE SEQUENCE [LARGE SCALE GENOMIC DNA]</scope>
    <source>
        <strain evidence="2">4086291</strain>
    </source>
</reference>
<dbReference type="EMBL" id="KV918885">
    <property type="protein sequence ID" value="OSX75964.1"/>
    <property type="molecule type" value="Genomic_DNA"/>
</dbReference>
<feature type="compositionally biased region" description="Low complexity" evidence="1">
    <location>
        <begin position="76"/>
        <end position="92"/>
    </location>
</feature>
<keyword evidence="3" id="KW-1185">Reference proteome</keyword>
<dbReference type="Proteomes" id="UP000218209">
    <property type="component" value="Unassembled WGS sequence"/>
</dbReference>
<feature type="region of interest" description="Disordered" evidence="1">
    <location>
        <begin position="1"/>
        <end position="24"/>
    </location>
</feature>
<accession>A0A1X6P541</accession>
<dbReference type="AlphaFoldDB" id="A0A1X6P541"/>
<organism evidence="2 3">
    <name type="scientific">Porphyra umbilicalis</name>
    <name type="common">Purple laver</name>
    <name type="synonym">Red alga</name>
    <dbReference type="NCBI Taxonomy" id="2786"/>
    <lineage>
        <taxon>Eukaryota</taxon>
        <taxon>Rhodophyta</taxon>
        <taxon>Bangiophyceae</taxon>
        <taxon>Bangiales</taxon>
        <taxon>Bangiaceae</taxon>
        <taxon>Porphyra</taxon>
    </lineage>
</organism>
<name>A0A1X6P541_PORUM</name>
<sequence length="161" mass="15976">MPSGGGGRWRGPAEGPRGGHVGGAASDGTGVCPLFLFSAGPASTPVTRDRGGGFASGGRTPPLGGSRRAPSAVTLAAGAPRGRRPTACGGRPPHTRARRRWTRGRGRAGVSRGPAGGIPRPPNGGGGWRGWGAVGGACAALPCARGVRRAQGSCGRRMRAK</sequence>